<dbReference type="Proteomes" id="UP001500171">
    <property type="component" value="Unassembled WGS sequence"/>
</dbReference>
<proteinExistence type="predicted"/>
<dbReference type="RefSeq" id="WP_345488592.1">
    <property type="nucleotide sequence ID" value="NZ_BAABHY010000001.1"/>
</dbReference>
<name>A0ABP9N163_9GAMM</name>
<dbReference type="Gene3D" id="3.10.180.10">
    <property type="entry name" value="2,3-Dihydroxybiphenyl 1,2-Dioxygenase, domain 1"/>
    <property type="match status" value="1"/>
</dbReference>
<dbReference type="SUPFAM" id="SSF54593">
    <property type="entry name" value="Glyoxalase/Bleomycin resistance protein/Dihydroxybiphenyl dioxygenase"/>
    <property type="match status" value="1"/>
</dbReference>
<accession>A0ABP9N163</accession>
<feature type="domain" description="VOC" evidence="1">
    <location>
        <begin position="6"/>
        <end position="124"/>
    </location>
</feature>
<reference evidence="3" key="1">
    <citation type="journal article" date="2019" name="Int. J. Syst. Evol. Microbiol.">
        <title>The Global Catalogue of Microorganisms (GCM) 10K type strain sequencing project: providing services to taxonomists for standard genome sequencing and annotation.</title>
        <authorList>
            <consortium name="The Broad Institute Genomics Platform"/>
            <consortium name="The Broad Institute Genome Sequencing Center for Infectious Disease"/>
            <person name="Wu L."/>
            <person name="Ma J."/>
        </authorList>
    </citation>
    <scope>NUCLEOTIDE SEQUENCE [LARGE SCALE GENOMIC DNA]</scope>
    <source>
        <strain evidence="3">JCM 18050</strain>
    </source>
</reference>
<dbReference type="PROSITE" id="PS51819">
    <property type="entry name" value="VOC"/>
    <property type="match status" value="1"/>
</dbReference>
<dbReference type="InterPro" id="IPR052164">
    <property type="entry name" value="Anthracycline_SecMetBiosynth"/>
</dbReference>
<sequence length="126" mass="14172">MKQTSPLAWFEIVTQDFERAIQFYEAAFDIKFSRCESEHMKNAVFPYTEGYTGGSLVYSPYYLDHQPGAGTIIIYLKTDSVTKQLEKINALGGETVFPVTDIGENGYIAGFKDCEGNYVGLWSQNV</sequence>
<dbReference type="EMBL" id="BAABHY010000001">
    <property type="protein sequence ID" value="GAA5106154.1"/>
    <property type="molecule type" value="Genomic_DNA"/>
</dbReference>
<dbReference type="InterPro" id="IPR037523">
    <property type="entry name" value="VOC_core"/>
</dbReference>
<keyword evidence="3" id="KW-1185">Reference proteome</keyword>
<protein>
    <submittedName>
        <fullName evidence="2">VOC family protein</fullName>
    </submittedName>
</protein>
<dbReference type="InterPro" id="IPR029068">
    <property type="entry name" value="Glyas_Bleomycin-R_OHBP_Dase"/>
</dbReference>
<dbReference type="PANTHER" id="PTHR33993:SF2">
    <property type="entry name" value="VOC DOMAIN-CONTAINING PROTEIN"/>
    <property type="match status" value="1"/>
</dbReference>
<organism evidence="2 3">
    <name type="scientific">Orbus sasakiae</name>
    <dbReference type="NCBI Taxonomy" id="1078475"/>
    <lineage>
        <taxon>Bacteria</taxon>
        <taxon>Pseudomonadati</taxon>
        <taxon>Pseudomonadota</taxon>
        <taxon>Gammaproteobacteria</taxon>
        <taxon>Orbales</taxon>
        <taxon>Orbaceae</taxon>
        <taxon>Orbus</taxon>
    </lineage>
</organism>
<evidence type="ECO:0000313" key="2">
    <source>
        <dbReference type="EMBL" id="GAA5106154.1"/>
    </source>
</evidence>
<evidence type="ECO:0000259" key="1">
    <source>
        <dbReference type="PROSITE" id="PS51819"/>
    </source>
</evidence>
<dbReference type="Pfam" id="PF00903">
    <property type="entry name" value="Glyoxalase"/>
    <property type="match status" value="1"/>
</dbReference>
<dbReference type="PANTHER" id="PTHR33993">
    <property type="entry name" value="GLYOXALASE-RELATED"/>
    <property type="match status" value="1"/>
</dbReference>
<comment type="caution">
    <text evidence="2">The sequence shown here is derived from an EMBL/GenBank/DDBJ whole genome shotgun (WGS) entry which is preliminary data.</text>
</comment>
<dbReference type="CDD" id="cd07247">
    <property type="entry name" value="SgaA_N_like"/>
    <property type="match status" value="1"/>
</dbReference>
<dbReference type="InterPro" id="IPR004360">
    <property type="entry name" value="Glyas_Fos-R_dOase_dom"/>
</dbReference>
<evidence type="ECO:0000313" key="3">
    <source>
        <dbReference type="Proteomes" id="UP001500171"/>
    </source>
</evidence>
<gene>
    <name evidence="2" type="ORF">GCM10023211_05640</name>
</gene>